<protein>
    <submittedName>
        <fullName evidence="1">Uncharacterized protein</fullName>
    </submittedName>
</protein>
<sequence>MKLPMGLSGDMPNQIDQTAKLESLAFMCTMIANLMPSLAAMDNKTLLANIIGLSILVITMINMGVIKRISIYGSAEKLRQHVRRYWIMAETGSPQFVMASNPLSTTSGVICVFVVLQNSLMICFSVLSFKLVTKWNMTHLMVFKTKWVTPPVVSGTDDIDEDLSTYILQIHDEVELAERTLACISNLMDSFILKAEKEQNKDLLELLEKSTGFKGVENFDTDATIILWNEVEHKCKWLDKAIEKDAFSGKEATEILNWFSDRAKEIVREINAGISEETMENAPKELIAANSMYQIAETILLRDEINIEPITKK</sequence>
<evidence type="ECO:0000313" key="1">
    <source>
        <dbReference type="EMBL" id="KAI3803559.1"/>
    </source>
</evidence>
<proteinExistence type="predicted"/>
<reference evidence="2" key="1">
    <citation type="journal article" date="2022" name="Mol. Ecol. Resour.">
        <title>The genomes of chicory, endive, great burdock and yacon provide insights into Asteraceae palaeo-polyploidization history and plant inulin production.</title>
        <authorList>
            <person name="Fan W."/>
            <person name="Wang S."/>
            <person name="Wang H."/>
            <person name="Wang A."/>
            <person name="Jiang F."/>
            <person name="Liu H."/>
            <person name="Zhao H."/>
            <person name="Xu D."/>
            <person name="Zhang Y."/>
        </authorList>
    </citation>
    <scope>NUCLEOTIDE SEQUENCE [LARGE SCALE GENOMIC DNA]</scope>
    <source>
        <strain evidence="2">cv. Yunnan</strain>
    </source>
</reference>
<name>A0ACB9I5R0_9ASTR</name>
<dbReference type="EMBL" id="CM042027">
    <property type="protein sequence ID" value="KAI3803559.1"/>
    <property type="molecule type" value="Genomic_DNA"/>
</dbReference>
<accession>A0ACB9I5R0</accession>
<gene>
    <name evidence="1" type="ORF">L1987_31715</name>
</gene>
<organism evidence="1 2">
    <name type="scientific">Smallanthus sonchifolius</name>
    <dbReference type="NCBI Taxonomy" id="185202"/>
    <lineage>
        <taxon>Eukaryota</taxon>
        <taxon>Viridiplantae</taxon>
        <taxon>Streptophyta</taxon>
        <taxon>Embryophyta</taxon>
        <taxon>Tracheophyta</taxon>
        <taxon>Spermatophyta</taxon>
        <taxon>Magnoliopsida</taxon>
        <taxon>eudicotyledons</taxon>
        <taxon>Gunneridae</taxon>
        <taxon>Pentapetalae</taxon>
        <taxon>asterids</taxon>
        <taxon>campanulids</taxon>
        <taxon>Asterales</taxon>
        <taxon>Asteraceae</taxon>
        <taxon>Asteroideae</taxon>
        <taxon>Heliantheae alliance</taxon>
        <taxon>Millerieae</taxon>
        <taxon>Smallanthus</taxon>
    </lineage>
</organism>
<comment type="caution">
    <text evidence="1">The sequence shown here is derived from an EMBL/GenBank/DDBJ whole genome shotgun (WGS) entry which is preliminary data.</text>
</comment>
<reference evidence="1 2" key="2">
    <citation type="journal article" date="2022" name="Mol. Ecol. Resour.">
        <title>The genomes of chicory, endive, great burdock and yacon provide insights into Asteraceae paleo-polyploidization history and plant inulin production.</title>
        <authorList>
            <person name="Fan W."/>
            <person name="Wang S."/>
            <person name="Wang H."/>
            <person name="Wang A."/>
            <person name="Jiang F."/>
            <person name="Liu H."/>
            <person name="Zhao H."/>
            <person name="Xu D."/>
            <person name="Zhang Y."/>
        </authorList>
    </citation>
    <scope>NUCLEOTIDE SEQUENCE [LARGE SCALE GENOMIC DNA]</scope>
    <source>
        <strain evidence="2">cv. Yunnan</strain>
        <tissue evidence="1">Leaves</tissue>
    </source>
</reference>
<dbReference type="Proteomes" id="UP001056120">
    <property type="component" value="Linkage Group LG10"/>
</dbReference>
<evidence type="ECO:0000313" key="2">
    <source>
        <dbReference type="Proteomes" id="UP001056120"/>
    </source>
</evidence>
<keyword evidence="2" id="KW-1185">Reference proteome</keyword>